<keyword evidence="5 8" id="KW-0418">Kinase</keyword>
<dbReference type="UniPathway" id="UPA00050">
    <property type="reaction ID" value="UER00064"/>
</dbReference>
<evidence type="ECO:0000259" key="10">
    <source>
        <dbReference type="Pfam" id="PF01636"/>
    </source>
</evidence>
<organism evidence="11 12">
    <name type="scientific">Pontixanthobacter luteolus</name>
    <dbReference type="NCBI Taxonomy" id="295089"/>
    <lineage>
        <taxon>Bacteria</taxon>
        <taxon>Pseudomonadati</taxon>
        <taxon>Pseudomonadota</taxon>
        <taxon>Alphaproteobacteria</taxon>
        <taxon>Sphingomonadales</taxon>
        <taxon>Erythrobacteraceae</taxon>
        <taxon>Pontixanthobacter</taxon>
    </lineage>
</organism>
<accession>A0A6I4V0K5</accession>
<keyword evidence="2 8" id="KW-0808">Transferase</keyword>
<dbReference type="Gene3D" id="3.30.200.20">
    <property type="entry name" value="Phosphorylase Kinase, domain 1"/>
    <property type="match status" value="1"/>
</dbReference>
<evidence type="ECO:0000256" key="8">
    <source>
        <dbReference type="HAMAP-Rule" id="MF_00301"/>
    </source>
</evidence>
<dbReference type="InterPro" id="IPR002575">
    <property type="entry name" value="Aminoglycoside_PTrfase"/>
</dbReference>
<evidence type="ECO:0000256" key="9">
    <source>
        <dbReference type="NCBIfam" id="TIGR00938"/>
    </source>
</evidence>
<dbReference type="CDD" id="cd05153">
    <property type="entry name" value="HomoserineK_II"/>
    <property type="match status" value="1"/>
</dbReference>
<dbReference type="PANTHER" id="PTHR21064:SF6">
    <property type="entry name" value="AMINOGLYCOSIDE PHOSPHOTRANSFERASE DOMAIN-CONTAINING PROTEIN"/>
    <property type="match status" value="1"/>
</dbReference>
<evidence type="ECO:0000313" key="12">
    <source>
        <dbReference type="Proteomes" id="UP000471435"/>
    </source>
</evidence>
<feature type="domain" description="Aminoglycoside phosphotransferase" evidence="10">
    <location>
        <begin position="27"/>
        <end position="264"/>
    </location>
</feature>
<evidence type="ECO:0000256" key="6">
    <source>
        <dbReference type="ARBA" id="ARBA00022840"/>
    </source>
</evidence>
<dbReference type="GO" id="GO:0005524">
    <property type="term" value="F:ATP binding"/>
    <property type="evidence" value="ECO:0007669"/>
    <property type="project" value="UniProtKB-KW"/>
</dbReference>
<dbReference type="EMBL" id="WTYP01000001">
    <property type="protein sequence ID" value="MXP47245.1"/>
    <property type="molecule type" value="Genomic_DNA"/>
</dbReference>
<dbReference type="Gene3D" id="3.90.1200.10">
    <property type="match status" value="1"/>
</dbReference>
<proteinExistence type="inferred from homology"/>
<dbReference type="AlphaFoldDB" id="A0A6I4V0K5"/>
<dbReference type="NCBIfam" id="NF003558">
    <property type="entry name" value="PRK05231.1"/>
    <property type="match status" value="1"/>
</dbReference>
<dbReference type="PANTHER" id="PTHR21064">
    <property type="entry name" value="AMINOGLYCOSIDE PHOSPHOTRANSFERASE DOMAIN-CONTAINING PROTEIN-RELATED"/>
    <property type="match status" value="1"/>
</dbReference>
<comment type="similarity">
    <text evidence="7 8">Belongs to the pseudomonas-type ThrB family.</text>
</comment>
<dbReference type="EC" id="2.7.1.39" evidence="8 9"/>
<dbReference type="SUPFAM" id="SSF56112">
    <property type="entry name" value="Protein kinase-like (PK-like)"/>
    <property type="match status" value="1"/>
</dbReference>
<dbReference type="HAMAP" id="MF_00301">
    <property type="entry name" value="Homoser_kinase_2"/>
    <property type="match status" value="1"/>
</dbReference>
<dbReference type="InterPro" id="IPR050249">
    <property type="entry name" value="Pseudomonas-type_ThrB"/>
</dbReference>
<comment type="caution">
    <text evidence="11">The sequence shown here is derived from an EMBL/GenBank/DDBJ whole genome shotgun (WGS) entry which is preliminary data.</text>
</comment>
<dbReference type="Pfam" id="PF01636">
    <property type="entry name" value="APH"/>
    <property type="match status" value="1"/>
</dbReference>
<comment type="catalytic activity">
    <reaction evidence="8">
        <text>L-homoserine + ATP = O-phospho-L-homoserine + ADP + H(+)</text>
        <dbReference type="Rhea" id="RHEA:13985"/>
        <dbReference type="ChEBI" id="CHEBI:15378"/>
        <dbReference type="ChEBI" id="CHEBI:30616"/>
        <dbReference type="ChEBI" id="CHEBI:57476"/>
        <dbReference type="ChEBI" id="CHEBI:57590"/>
        <dbReference type="ChEBI" id="CHEBI:456216"/>
        <dbReference type="EC" id="2.7.1.39"/>
    </reaction>
</comment>
<keyword evidence="12" id="KW-1185">Reference proteome</keyword>
<keyword evidence="1 8" id="KW-0028">Amino-acid biosynthesis</keyword>
<reference evidence="11 12" key="1">
    <citation type="submission" date="2019-12" db="EMBL/GenBank/DDBJ databases">
        <title>Genomic-based taxomic classification of the family Erythrobacteraceae.</title>
        <authorList>
            <person name="Xu L."/>
        </authorList>
    </citation>
    <scope>NUCLEOTIDE SEQUENCE [LARGE SCALE GENOMIC DNA]</scope>
    <source>
        <strain evidence="11 12">SW-109</strain>
    </source>
</reference>
<protein>
    <recommendedName>
        <fullName evidence="8 9">Homoserine kinase</fullName>
        <shortName evidence="8">HK</shortName>
        <shortName evidence="8">HSK</shortName>
        <ecNumber evidence="8 9">2.7.1.39</ecNumber>
    </recommendedName>
</protein>
<evidence type="ECO:0000256" key="5">
    <source>
        <dbReference type="ARBA" id="ARBA00022777"/>
    </source>
</evidence>
<dbReference type="Proteomes" id="UP000471435">
    <property type="component" value="Unassembled WGS sequence"/>
</dbReference>
<evidence type="ECO:0000256" key="7">
    <source>
        <dbReference type="ARBA" id="ARBA00038240"/>
    </source>
</evidence>
<gene>
    <name evidence="8 11" type="primary">thrB</name>
    <name evidence="11" type="ORF">GRI43_07555</name>
</gene>
<dbReference type="InterPro" id="IPR005280">
    <property type="entry name" value="Homoserine_kinase_II"/>
</dbReference>
<dbReference type="GO" id="GO:0004413">
    <property type="term" value="F:homoserine kinase activity"/>
    <property type="evidence" value="ECO:0007669"/>
    <property type="project" value="UniProtKB-UniRule"/>
</dbReference>
<keyword evidence="4 8" id="KW-0547">Nucleotide-binding</keyword>
<evidence type="ECO:0000256" key="3">
    <source>
        <dbReference type="ARBA" id="ARBA00022697"/>
    </source>
</evidence>
<dbReference type="GO" id="GO:0009088">
    <property type="term" value="P:threonine biosynthetic process"/>
    <property type="evidence" value="ECO:0007669"/>
    <property type="project" value="UniProtKB-UniRule"/>
</dbReference>
<evidence type="ECO:0000256" key="1">
    <source>
        <dbReference type="ARBA" id="ARBA00022605"/>
    </source>
</evidence>
<dbReference type="InterPro" id="IPR011009">
    <property type="entry name" value="Kinase-like_dom_sf"/>
</dbReference>
<dbReference type="OrthoDB" id="9777460at2"/>
<keyword evidence="3 8" id="KW-0791">Threonine biosynthesis</keyword>
<evidence type="ECO:0000313" key="11">
    <source>
        <dbReference type="EMBL" id="MXP47245.1"/>
    </source>
</evidence>
<dbReference type="NCBIfam" id="TIGR00938">
    <property type="entry name" value="thrB_alt"/>
    <property type="match status" value="1"/>
</dbReference>
<evidence type="ECO:0000256" key="4">
    <source>
        <dbReference type="ARBA" id="ARBA00022741"/>
    </source>
</evidence>
<sequence>MAVYTHLSADDIDAFVSHYGVGKLVSAKGIAEGVSNSNWIIETSAPDGDSERFILTVYEERTNTDDLPFFLDLLDHLSAKGCPVPRTIHDASGAAYREIEGKAAALIEYLPGVSIDRPSVDQAKAVGCALAGIHLAASDFSDSRVNDLGPAGWRGLLQQCDGAALGEIDPALPELVDAKLGQIERDWPDHLPTSIIHSDLFPDNVLMLADQVSGLIDFYFACNDMSAYDLAVAHVAWSFSGGGGEFHRDIGDALIEGYESVRALTDQEKAAMPLLCQGAAMRFIATRAYDWLNTPAEALVTRKDPMDFANRLRFYDEAGANAFPFVQQAGTANR</sequence>
<name>A0A6I4V0K5_9SPHN</name>
<comment type="pathway">
    <text evidence="8">Amino-acid biosynthesis; L-threonine biosynthesis; L-threonine from L-aspartate: step 4/5.</text>
</comment>
<dbReference type="RefSeq" id="WP_160730387.1">
    <property type="nucleotide sequence ID" value="NZ_WTYP01000001.1"/>
</dbReference>
<evidence type="ECO:0000256" key="2">
    <source>
        <dbReference type="ARBA" id="ARBA00022679"/>
    </source>
</evidence>
<keyword evidence="6 8" id="KW-0067">ATP-binding</keyword>